<dbReference type="PANTHER" id="PTHR13452:SF10">
    <property type="entry name" value="THUMP DOMAIN-CONTAINING PROTEIN 1"/>
    <property type="match status" value="1"/>
</dbReference>
<feature type="domain" description="THUMP" evidence="3">
    <location>
        <begin position="1"/>
        <end position="61"/>
    </location>
</feature>
<name>A0AA35W6C6_GEOBA</name>
<feature type="non-terminal residue" evidence="4">
    <location>
        <position position="1"/>
    </location>
</feature>
<proteinExistence type="inferred from homology"/>
<dbReference type="FunFam" id="3.30.2300.10:FF:000001">
    <property type="entry name" value="THUMP domain-containing protein 1"/>
    <property type="match status" value="1"/>
</dbReference>
<protein>
    <submittedName>
        <fullName evidence="4">THUMP domain-containing protein 1</fullName>
    </submittedName>
</protein>
<dbReference type="Pfam" id="PF02926">
    <property type="entry name" value="THUMP"/>
    <property type="match status" value="1"/>
</dbReference>
<dbReference type="InterPro" id="IPR004114">
    <property type="entry name" value="THUMP_dom"/>
</dbReference>
<dbReference type="SUPFAM" id="SSF143437">
    <property type="entry name" value="THUMP domain-like"/>
    <property type="match status" value="1"/>
</dbReference>
<organism evidence="4 5">
    <name type="scientific">Geodia barretti</name>
    <name type="common">Barrett's horny sponge</name>
    <dbReference type="NCBI Taxonomy" id="519541"/>
    <lineage>
        <taxon>Eukaryota</taxon>
        <taxon>Metazoa</taxon>
        <taxon>Porifera</taxon>
        <taxon>Demospongiae</taxon>
        <taxon>Heteroscleromorpha</taxon>
        <taxon>Tetractinellida</taxon>
        <taxon>Astrophorina</taxon>
        <taxon>Geodiidae</taxon>
        <taxon>Geodia</taxon>
    </lineage>
</organism>
<dbReference type="Proteomes" id="UP001174909">
    <property type="component" value="Unassembled WGS sequence"/>
</dbReference>
<dbReference type="GO" id="GO:0006400">
    <property type="term" value="P:tRNA modification"/>
    <property type="evidence" value="ECO:0007669"/>
    <property type="project" value="InterPro"/>
</dbReference>
<evidence type="ECO:0000313" key="5">
    <source>
        <dbReference type="Proteomes" id="UP001174909"/>
    </source>
</evidence>
<gene>
    <name evidence="4" type="ORF">GBAR_LOCUS3250</name>
</gene>
<evidence type="ECO:0000256" key="1">
    <source>
        <dbReference type="ARBA" id="ARBA00060731"/>
    </source>
</evidence>
<dbReference type="PROSITE" id="PS51165">
    <property type="entry name" value="THUMP"/>
    <property type="match status" value="1"/>
</dbReference>
<comment type="caution">
    <text evidence="4">The sequence shown here is derived from an EMBL/GenBank/DDBJ whole genome shotgun (WGS) entry which is preliminary data.</text>
</comment>
<comment type="similarity">
    <text evidence="1">Belongs to the THUMPD1 family.</text>
</comment>
<evidence type="ECO:0000259" key="3">
    <source>
        <dbReference type="PROSITE" id="PS51165"/>
    </source>
</evidence>
<reference evidence="4" key="1">
    <citation type="submission" date="2023-03" db="EMBL/GenBank/DDBJ databases">
        <authorList>
            <person name="Steffen K."/>
            <person name="Cardenas P."/>
        </authorList>
    </citation>
    <scope>NUCLEOTIDE SEQUENCE</scope>
</reference>
<dbReference type="Gene3D" id="3.30.2300.10">
    <property type="entry name" value="THUMP superfamily"/>
    <property type="match status" value="1"/>
</dbReference>
<dbReference type="InterPro" id="IPR040183">
    <property type="entry name" value="THUMPD1-like"/>
</dbReference>
<evidence type="ECO:0000256" key="2">
    <source>
        <dbReference type="PROSITE-ProRule" id="PRU00529"/>
    </source>
</evidence>
<dbReference type="PANTHER" id="PTHR13452">
    <property type="entry name" value="THUMP DOMAIN CONTAINING PROTEIN 1-RELATED"/>
    <property type="match status" value="1"/>
</dbReference>
<evidence type="ECO:0000313" key="4">
    <source>
        <dbReference type="EMBL" id="CAI8001680.1"/>
    </source>
</evidence>
<dbReference type="EMBL" id="CASHTH010000448">
    <property type="protein sequence ID" value="CAI8001680.1"/>
    <property type="molecule type" value="Genomic_DNA"/>
</dbReference>
<dbReference type="GO" id="GO:0003723">
    <property type="term" value="F:RNA binding"/>
    <property type="evidence" value="ECO:0007669"/>
    <property type="project" value="UniProtKB-UniRule"/>
</dbReference>
<accession>A0AA35W6C6</accession>
<dbReference type="CDD" id="cd11717">
    <property type="entry name" value="THUMP_THUMPD1_like"/>
    <property type="match status" value="1"/>
</dbReference>
<keyword evidence="2" id="KW-0694">RNA-binding</keyword>
<keyword evidence="5" id="KW-1185">Reference proteome</keyword>
<dbReference type="AlphaFoldDB" id="A0AA35W6C6"/>
<sequence>QFAVVYKARNNQDVNREEIIKTLASLVTMNGDYPHRVDLLNPDLTIVVEIVKGNFCVSVVKDFNKLKRYNIQSIVGLSGDKAEGNTEVKESEN</sequence>